<dbReference type="CDD" id="cd18793">
    <property type="entry name" value="SF2_C_SNF"/>
    <property type="match status" value="1"/>
</dbReference>
<dbReference type="InterPro" id="IPR014001">
    <property type="entry name" value="Helicase_ATP-bd"/>
</dbReference>
<dbReference type="SUPFAM" id="SSF52540">
    <property type="entry name" value="P-loop containing nucleoside triphosphate hydrolases"/>
    <property type="match status" value="2"/>
</dbReference>
<dbReference type="PANTHER" id="PTHR45766">
    <property type="entry name" value="DNA ANNEALING HELICASE AND ENDONUCLEASE ZRANB3 FAMILY MEMBER"/>
    <property type="match status" value="1"/>
</dbReference>
<dbReference type="Gene3D" id="3.30.870.10">
    <property type="entry name" value="Endonuclease Chain A"/>
    <property type="match status" value="1"/>
</dbReference>
<dbReference type="PROSITE" id="PS51194">
    <property type="entry name" value="HELICASE_CTER"/>
    <property type="match status" value="1"/>
</dbReference>
<sequence length="895" mass="101931">MIRRFSSRHGRLDHLFLREKLRGAKRYFRIAGYFRSSLLELIHEELKSIDEVRVVCNSDLDPRDISAARTAEQQAMALKEKWSERPPEADSLLGRDRYKKLHELLVRGNLQVRVVGKAATPFVHGKAGVIDGRDGSSTAFMGSNNETREGWREHYELLWEDDSPEAIAWVREEFEYLWSQGVPLPRAIIEEVDRCARRVEYRSVEECPPESIAAATMAEAPIYSRGEALMPWQRAFTGMFLEHRDYFGATRMLLADEVGLGKTLSLATSTVLACLLGDGPALILCPATLTQQWQVELWDKLGVPSAVWTSKKTWLDHTGHHIRTRGPEDVARCPYQIGIVSTGLIFHRTDERHHLLRKRFGTLVLDEAHRARRAGGTGRTAGQPNNLLDFVRESAKNARHVLLGTATPIQTEVGELWGLLDVLGQGAEYVLGRAGSLWHTPSRVLGFITGAKAVEDEGECWDLIRNPLPPRDEDALFDHIRTDLGLNDEDHFTSRPRYELAEFTREELLERTTQHRDGLAFFQQHNPMVRHTVLRKRKVLEAKGLLPRIAVDIHPIPEHPKPFFVGLGLLTSPPIDAAYNAAKKFTDLLKHRTRSAGFIEGLLLLRICSSLAAGLATARKLLGGKNPNEEDEDEDANHEELSSLTDAEREALEEVVEHLRVHPVDPKFEAVLHYLIDEHWLDHGCIIFSHYYDTARWVAERLAEKLPSEPIALYAGADRSRMLRGDQHVHVERESIKSAVKEREVRLVVATDAACEGLNLQTLGTLINVDLPWNPSRLEQRIGRIKRFGQARDSVDMLNLVYQGTRDEEVYDRLSSRMRDRYDVFGALPDVIEDDWIDHIETLDDKLTEFIEKKRRANAFDIRYADTVEPKGEPWEKCAQVLSRRDVIERLSRGW</sequence>
<dbReference type="InterPro" id="IPR000330">
    <property type="entry name" value="SNF2_N"/>
</dbReference>
<proteinExistence type="predicted"/>
<keyword evidence="1" id="KW-0378">Hydrolase</keyword>
<dbReference type="Gene3D" id="3.40.50.300">
    <property type="entry name" value="P-loop containing nucleotide triphosphate hydrolases"/>
    <property type="match status" value="1"/>
</dbReference>
<keyword evidence="6" id="KW-1185">Reference proteome</keyword>
<feature type="domain" description="Helicase ATP-binding" evidence="3">
    <location>
        <begin position="243"/>
        <end position="426"/>
    </location>
</feature>
<dbReference type="Pfam" id="PF13091">
    <property type="entry name" value="PLDc_2"/>
    <property type="match status" value="1"/>
</dbReference>
<dbReference type="InterPro" id="IPR027417">
    <property type="entry name" value="P-loop_NTPase"/>
</dbReference>
<dbReference type="SMART" id="SM00490">
    <property type="entry name" value="HELICc"/>
    <property type="match status" value="1"/>
</dbReference>
<dbReference type="EMBL" id="CP089982">
    <property type="protein sequence ID" value="WXA91767.1"/>
    <property type="molecule type" value="Genomic_DNA"/>
</dbReference>
<evidence type="ECO:0000259" key="4">
    <source>
        <dbReference type="PROSITE" id="PS51194"/>
    </source>
</evidence>
<dbReference type="InterPro" id="IPR049730">
    <property type="entry name" value="SNF2/RAD54-like_C"/>
</dbReference>
<dbReference type="Pfam" id="PF00271">
    <property type="entry name" value="Helicase_C"/>
    <property type="match status" value="1"/>
</dbReference>
<dbReference type="InterPro" id="IPR038718">
    <property type="entry name" value="SNF2-like_sf"/>
</dbReference>
<dbReference type="Gene3D" id="3.40.50.10810">
    <property type="entry name" value="Tandem AAA-ATPase domain"/>
    <property type="match status" value="1"/>
</dbReference>
<feature type="domain" description="Helicase C-terminal" evidence="4">
    <location>
        <begin position="667"/>
        <end position="836"/>
    </location>
</feature>
<evidence type="ECO:0000256" key="1">
    <source>
        <dbReference type="ARBA" id="ARBA00022801"/>
    </source>
</evidence>
<dbReference type="InterPro" id="IPR049952">
    <property type="entry name" value="PhospholipD-like_anti-phage"/>
</dbReference>
<evidence type="ECO:0000313" key="5">
    <source>
        <dbReference type="EMBL" id="WXA91767.1"/>
    </source>
</evidence>
<dbReference type="Proteomes" id="UP001379533">
    <property type="component" value="Chromosome"/>
</dbReference>
<evidence type="ECO:0000313" key="6">
    <source>
        <dbReference type="Proteomes" id="UP001379533"/>
    </source>
</evidence>
<organism evidence="5 6">
    <name type="scientific">Pendulispora brunnea</name>
    <dbReference type="NCBI Taxonomy" id="2905690"/>
    <lineage>
        <taxon>Bacteria</taxon>
        <taxon>Pseudomonadati</taxon>
        <taxon>Myxococcota</taxon>
        <taxon>Myxococcia</taxon>
        <taxon>Myxococcales</taxon>
        <taxon>Sorangiineae</taxon>
        <taxon>Pendulisporaceae</taxon>
        <taxon>Pendulispora</taxon>
    </lineage>
</organism>
<name>A0ABZ2JZJ7_9BACT</name>
<dbReference type="PROSITE" id="PS51192">
    <property type="entry name" value="HELICASE_ATP_BIND_1"/>
    <property type="match status" value="1"/>
</dbReference>
<dbReference type="InterPro" id="IPR001650">
    <property type="entry name" value="Helicase_C-like"/>
</dbReference>
<dbReference type="RefSeq" id="WP_394842385.1">
    <property type="nucleotide sequence ID" value="NZ_CP089982.1"/>
</dbReference>
<evidence type="ECO:0000259" key="3">
    <source>
        <dbReference type="PROSITE" id="PS51192"/>
    </source>
</evidence>
<dbReference type="NCBIfam" id="NF042964">
    <property type="entry name" value="phospholipD_antiphage"/>
    <property type="match status" value="1"/>
</dbReference>
<gene>
    <name evidence="5" type="ORF">LZC95_35615</name>
</gene>
<dbReference type="InterPro" id="IPR025202">
    <property type="entry name" value="PLD-like_dom"/>
</dbReference>
<protein>
    <submittedName>
        <fullName evidence="5">Phospholipase D-like domain-containing protein</fullName>
    </submittedName>
</protein>
<dbReference type="Pfam" id="PF00176">
    <property type="entry name" value="SNF2-rel_dom"/>
    <property type="match status" value="1"/>
</dbReference>
<dbReference type="PANTHER" id="PTHR45766:SF6">
    <property type="entry name" value="SWI_SNF-RELATED MATRIX-ASSOCIATED ACTIN-DEPENDENT REGULATOR OF CHROMATIN SUBFAMILY A-LIKE PROTEIN 1"/>
    <property type="match status" value="1"/>
</dbReference>
<accession>A0ABZ2JZJ7</accession>
<evidence type="ECO:0000256" key="2">
    <source>
        <dbReference type="SAM" id="MobiDB-lite"/>
    </source>
</evidence>
<reference evidence="5 6" key="1">
    <citation type="submission" date="2021-12" db="EMBL/GenBank/DDBJ databases">
        <title>Discovery of the Pendulisporaceae a myxobacterial family with distinct sporulation behavior and unique specialized metabolism.</title>
        <authorList>
            <person name="Garcia R."/>
            <person name="Popoff A."/>
            <person name="Bader C.D."/>
            <person name="Loehr J."/>
            <person name="Walesch S."/>
            <person name="Walt C."/>
            <person name="Boldt J."/>
            <person name="Bunk B."/>
            <person name="Haeckl F.J.F.P.J."/>
            <person name="Gunesch A.P."/>
            <person name="Birkelbach J."/>
            <person name="Nuebel U."/>
            <person name="Pietschmann T."/>
            <person name="Bach T."/>
            <person name="Mueller R."/>
        </authorList>
    </citation>
    <scope>NUCLEOTIDE SEQUENCE [LARGE SCALE GENOMIC DNA]</scope>
    <source>
        <strain evidence="5 6">MSr12523</strain>
    </source>
</reference>
<dbReference type="SMART" id="SM00487">
    <property type="entry name" value="DEXDc"/>
    <property type="match status" value="1"/>
</dbReference>
<dbReference type="SUPFAM" id="SSF56024">
    <property type="entry name" value="Phospholipase D/nuclease"/>
    <property type="match status" value="1"/>
</dbReference>
<feature type="region of interest" description="Disordered" evidence="2">
    <location>
        <begin position="624"/>
        <end position="643"/>
    </location>
</feature>